<protein>
    <submittedName>
        <fullName evidence="1">Uncharacterized protein</fullName>
    </submittedName>
</protein>
<comment type="caution">
    <text evidence="1">The sequence shown here is derived from an EMBL/GenBank/DDBJ whole genome shotgun (WGS) entry which is preliminary data.</text>
</comment>
<organism evidence="1 2">
    <name type="scientific">Candidatus Accumulibacter proximus</name>
    <dbReference type="NCBI Taxonomy" id="2954385"/>
    <lineage>
        <taxon>Bacteria</taxon>
        <taxon>Pseudomonadati</taxon>
        <taxon>Pseudomonadota</taxon>
        <taxon>Betaproteobacteria</taxon>
        <taxon>Candidatus Accumulibacter</taxon>
    </lineage>
</organism>
<accession>A0A935PWQ8</accession>
<gene>
    <name evidence="1" type="ORF">IPJ27_01195</name>
</gene>
<dbReference type="Proteomes" id="UP000697998">
    <property type="component" value="Unassembled WGS sequence"/>
</dbReference>
<dbReference type="EMBL" id="JADJMH010000001">
    <property type="protein sequence ID" value="MBK7673481.1"/>
    <property type="molecule type" value="Genomic_DNA"/>
</dbReference>
<dbReference type="AlphaFoldDB" id="A0A935PWQ8"/>
<proteinExistence type="predicted"/>
<name>A0A935PWQ8_9PROT</name>
<sequence length="92" mass="9808">MLKVCRQPQQPVDDSEQADDALLVPIAFVEQLGQPPLCRIALFGVTLCAPGKKVGCGDQSEGVGVFEQGFGLVGVVEELDHGKADENKRDSI</sequence>
<evidence type="ECO:0000313" key="2">
    <source>
        <dbReference type="Proteomes" id="UP000697998"/>
    </source>
</evidence>
<reference evidence="1 2" key="1">
    <citation type="submission" date="2020-10" db="EMBL/GenBank/DDBJ databases">
        <title>Connecting structure to function with the recovery of over 1000 high-quality activated sludge metagenome-assembled genomes encoding full-length rRNA genes using long-read sequencing.</title>
        <authorList>
            <person name="Singleton C.M."/>
            <person name="Petriglieri F."/>
            <person name="Kristensen J.M."/>
            <person name="Kirkegaard R.H."/>
            <person name="Michaelsen T.Y."/>
            <person name="Andersen M.H."/>
            <person name="Karst S.M."/>
            <person name="Dueholm M.S."/>
            <person name="Nielsen P.H."/>
            <person name="Albertsen M."/>
        </authorList>
    </citation>
    <scope>NUCLEOTIDE SEQUENCE [LARGE SCALE GENOMIC DNA]</scope>
    <source>
        <strain evidence="1">EsbW_18-Q3-R4-48_BATAC.285</strain>
    </source>
</reference>
<evidence type="ECO:0000313" key="1">
    <source>
        <dbReference type="EMBL" id="MBK7673481.1"/>
    </source>
</evidence>